<keyword evidence="8" id="KW-0239">DNA-directed DNA polymerase</keyword>
<dbReference type="Proteomes" id="UP000886829">
    <property type="component" value="Unassembled WGS sequence"/>
</dbReference>
<dbReference type="PANTHER" id="PTHR30478:SF0">
    <property type="entry name" value="BETA SLIDING CLAMP"/>
    <property type="match status" value="1"/>
</dbReference>
<evidence type="ECO:0000256" key="5">
    <source>
        <dbReference type="ARBA" id="ARBA00022679"/>
    </source>
</evidence>
<name>A0A9D1WDR7_9GAMM</name>
<dbReference type="SUPFAM" id="SSF55979">
    <property type="entry name" value="DNA clamp"/>
    <property type="match status" value="3"/>
</dbReference>
<reference evidence="15" key="1">
    <citation type="journal article" date="2021" name="PeerJ">
        <title>Extensive microbial diversity within the chicken gut microbiome revealed by metagenomics and culture.</title>
        <authorList>
            <person name="Gilroy R."/>
            <person name="Ravi A."/>
            <person name="Getino M."/>
            <person name="Pursley I."/>
            <person name="Horton D.L."/>
            <person name="Alikhan N.F."/>
            <person name="Baker D."/>
            <person name="Gharbi K."/>
            <person name="Hall N."/>
            <person name="Watson M."/>
            <person name="Adriaenssens E.M."/>
            <person name="Foster-Nyarko E."/>
            <person name="Jarju S."/>
            <person name="Secka A."/>
            <person name="Antonio M."/>
            <person name="Oren A."/>
            <person name="Chaudhuri R.R."/>
            <person name="La Ragione R."/>
            <person name="Hildebrand F."/>
            <person name="Pallen M.J."/>
        </authorList>
    </citation>
    <scope>NUCLEOTIDE SEQUENCE</scope>
    <source>
        <strain evidence="15">USASDec5-558</strain>
    </source>
</reference>
<reference evidence="15" key="2">
    <citation type="submission" date="2021-04" db="EMBL/GenBank/DDBJ databases">
        <authorList>
            <person name="Gilroy R."/>
        </authorList>
    </citation>
    <scope>NUCLEOTIDE SEQUENCE</scope>
    <source>
        <strain evidence="15">USASDec5-558</strain>
    </source>
</reference>
<evidence type="ECO:0000256" key="7">
    <source>
        <dbReference type="ARBA" id="ARBA00022705"/>
    </source>
</evidence>
<dbReference type="InterPro" id="IPR022635">
    <property type="entry name" value="DNA_polIII_beta_C"/>
</dbReference>
<evidence type="ECO:0000256" key="4">
    <source>
        <dbReference type="ARBA" id="ARBA00022490"/>
    </source>
</evidence>
<dbReference type="GO" id="GO:0003887">
    <property type="term" value="F:DNA-directed DNA polymerase activity"/>
    <property type="evidence" value="ECO:0007669"/>
    <property type="project" value="UniProtKB-KW"/>
</dbReference>
<dbReference type="Pfam" id="PF02767">
    <property type="entry name" value="DNA_pol3_beta_2"/>
    <property type="match status" value="1"/>
</dbReference>
<feature type="domain" description="DNA polymerase III beta sliding clamp C-terminal" evidence="14">
    <location>
        <begin position="258"/>
        <end position="371"/>
    </location>
</feature>
<dbReference type="Gene3D" id="3.10.150.10">
    <property type="entry name" value="DNA Polymerase III, subunit A, domain 2"/>
    <property type="match status" value="1"/>
</dbReference>
<dbReference type="NCBIfam" id="TIGR00663">
    <property type="entry name" value="dnan"/>
    <property type="match status" value="1"/>
</dbReference>
<evidence type="ECO:0000259" key="13">
    <source>
        <dbReference type="Pfam" id="PF02767"/>
    </source>
</evidence>
<dbReference type="InterPro" id="IPR022637">
    <property type="entry name" value="DNA_polIII_beta_cen"/>
</dbReference>
<dbReference type="PANTHER" id="PTHR30478">
    <property type="entry name" value="DNA POLYMERASE III SUBUNIT BETA"/>
    <property type="match status" value="1"/>
</dbReference>
<accession>A0A9D1WDR7</accession>
<comment type="similarity">
    <text evidence="2">Belongs to the beta sliding clamp family.</text>
</comment>
<protein>
    <recommendedName>
        <fullName evidence="3">Beta sliding clamp</fullName>
    </recommendedName>
    <alternativeName>
        <fullName evidence="11">Beta-clamp processivity factor</fullName>
    </alternativeName>
    <alternativeName>
        <fullName evidence="10">DNA polymerase III beta sliding clamp subunit</fullName>
    </alternativeName>
</protein>
<dbReference type="GO" id="GO:0008408">
    <property type="term" value="F:3'-5' exonuclease activity"/>
    <property type="evidence" value="ECO:0007669"/>
    <property type="project" value="InterPro"/>
</dbReference>
<evidence type="ECO:0000256" key="3">
    <source>
        <dbReference type="ARBA" id="ARBA00021035"/>
    </source>
</evidence>
<evidence type="ECO:0000256" key="1">
    <source>
        <dbReference type="ARBA" id="ARBA00004496"/>
    </source>
</evidence>
<evidence type="ECO:0000256" key="2">
    <source>
        <dbReference type="ARBA" id="ARBA00010752"/>
    </source>
</evidence>
<dbReference type="InterPro" id="IPR022634">
    <property type="entry name" value="DNA_polIII_beta_N"/>
</dbReference>
<dbReference type="SMART" id="SM00480">
    <property type="entry name" value="POL3Bc"/>
    <property type="match status" value="1"/>
</dbReference>
<dbReference type="EMBL" id="DXEV01000137">
    <property type="protein sequence ID" value="HIX57165.1"/>
    <property type="molecule type" value="Genomic_DNA"/>
</dbReference>
<evidence type="ECO:0000259" key="14">
    <source>
        <dbReference type="Pfam" id="PF02768"/>
    </source>
</evidence>
<evidence type="ECO:0000256" key="8">
    <source>
        <dbReference type="ARBA" id="ARBA00022932"/>
    </source>
</evidence>
<evidence type="ECO:0000313" key="15">
    <source>
        <dbReference type="EMBL" id="HIX57165.1"/>
    </source>
</evidence>
<dbReference type="AlphaFoldDB" id="A0A9D1WDR7"/>
<evidence type="ECO:0000256" key="11">
    <source>
        <dbReference type="ARBA" id="ARBA00033276"/>
    </source>
</evidence>
<comment type="subcellular location">
    <subcellularLocation>
        <location evidence="1">Cytoplasm</location>
    </subcellularLocation>
</comment>
<evidence type="ECO:0000259" key="12">
    <source>
        <dbReference type="Pfam" id="PF00712"/>
    </source>
</evidence>
<dbReference type="Pfam" id="PF00712">
    <property type="entry name" value="DNA_pol3_beta"/>
    <property type="match status" value="1"/>
</dbReference>
<dbReference type="Gene3D" id="3.70.10.10">
    <property type="match status" value="1"/>
</dbReference>
<evidence type="ECO:0000256" key="10">
    <source>
        <dbReference type="ARBA" id="ARBA00030988"/>
    </source>
</evidence>
<dbReference type="GO" id="GO:0003677">
    <property type="term" value="F:DNA binding"/>
    <property type="evidence" value="ECO:0007669"/>
    <property type="project" value="UniProtKB-KW"/>
</dbReference>
<organism evidence="15 16">
    <name type="scientific">Candidatus Anaerobiospirillum pullistercoris</name>
    <dbReference type="NCBI Taxonomy" id="2838452"/>
    <lineage>
        <taxon>Bacteria</taxon>
        <taxon>Pseudomonadati</taxon>
        <taxon>Pseudomonadota</taxon>
        <taxon>Gammaproteobacteria</taxon>
        <taxon>Aeromonadales</taxon>
        <taxon>Succinivibrionaceae</taxon>
        <taxon>Anaerobiospirillum</taxon>
    </lineage>
</organism>
<keyword evidence="6 15" id="KW-0548">Nucleotidyltransferase</keyword>
<keyword evidence="5 15" id="KW-0808">Transferase</keyword>
<dbReference type="GO" id="GO:0006271">
    <property type="term" value="P:DNA strand elongation involved in DNA replication"/>
    <property type="evidence" value="ECO:0007669"/>
    <property type="project" value="TreeGrafter"/>
</dbReference>
<comment type="caution">
    <text evidence="15">The sequence shown here is derived from an EMBL/GenBank/DDBJ whole genome shotgun (WGS) entry which is preliminary data.</text>
</comment>
<dbReference type="CDD" id="cd00140">
    <property type="entry name" value="beta_clamp"/>
    <property type="match status" value="1"/>
</dbReference>
<keyword evidence="4" id="KW-0963">Cytoplasm</keyword>
<dbReference type="InterPro" id="IPR046938">
    <property type="entry name" value="DNA_clamp_sf"/>
</dbReference>
<dbReference type="GO" id="GO:0009360">
    <property type="term" value="C:DNA polymerase III complex"/>
    <property type="evidence" value="ECO:0007669"/>
    <property type="project" value="InterPro"/>
</dbReference>
<feature type="domain" description="DNA polymerase III beta sliding clamp N-terminal" evidence="12">
    <location>
        <begin position="1"/>
        <end position="114"/>
    </location>
</feature>
<proteinExistence type="inferred from homology"/>
<keyword evidence="7" id="KW-0235">DNA replication</keyword>
<keyword evidence="9" id="KW-0238">DNA-binding</keyword>
<sequence length="386" mass="43804">MKFTVPVQSIISPLLQVAGICTSNPSNPDDLSQFLLVEVKHDCVIFTGTDNAVQLQAVVPLAEGSCESEGVFMIDAHKAIDFFKTLGNEDDLSLELVEDDDSIRITSSQANYTMRVRQLTDDKTFPLFAVQEDGEPKIFKIEEQKLRYMFEKSTFCVSHDNYRDYLKGVRFEIKESDISLFALDGHRMAALEAQLPEPVDGEINILMTFRGVAELQKLLSTSPEHILTMSVTNRFVSTKVGCYTLTNQLLNTKYPNVRSVIPKDCYPEIAVSLADLKTYVRRVSLFSNKRMNHINLTFTQNKLDLFSQNSEHEVGKASLEIDFPDPEGFREINLNADYLKDFLQAIDTTEVVFGFAPPYQNTLLRPREEVNEMGVRLRYVVSHIMV</sequence>
<gene>
    <name evidence="15" type="primary">dnaN</name>
    <name evidence="15" type="ORF">H9850_06805</name>
</gene>
<dbReference type="Pfam" id="PF02768">
    <property type="entry name" value="DNA_pol3_beta_3"/>
    <property type="match status" value="1"/>
</dbReference>
<dbReference type="GO" id="GO:0005737">
    <property type="term" value="C:cytoplasm"/>
    <property type="evidence" value="ECO:0007669"/>
    <property type="project" value="UniProtKB-SubCell"/>
</dbReference>
<feature type="domain" description="DNA polymerase III beta sliding clamp central" evidence="13">
    <location>
        <begin position="141"/>
        <end position="256"/>
    </location>
</feature>
<evidence type="ECO:0000313" key="16">
    <source>
        <dbReference type="Proteomes" id="UP000886829"/>
    </source>
</evidence>
<evidence type="ECO:0000256" key="9">
    <source>
        <dbReference type="ARBA" id="ARBA00023125"/>
    </source>
</evidence>
<dbReference type="InterPro" id="IPR001001">
    <property type="entry name" value="DNA_polIII_beta"/>
</dbReference>
<evidence type="ECO:0000256" key="6">
    <source>
        <dbReference type="ARBA" id="ARBA00022695"/>
    </source>
</evidence>